<feature type="compositionally biased region" description="Pro residues" evidence="1">
    <location>
        <begin position="89"/>
        <end position="99"/>
    </location>
</feature>
<sequence length="328" mass="34446">MHHGSGRSPDPVFRPVTAPGRELRALGYAEDPIARPLTYPGRRPPGSGLLVDGCFLDLRVTPPPPVTPPPARPRGRPVPVAADAGASPATPPAPQPPPGHWVLDASAVPPHVFGGAEVPLDEALRACGRPVMADRRPVLAVGSNASPAQIARKLAGRTRPVVPMTYAHVSGLTTGASAHVSRPGYVPAVPVLAPGASTELLVLWLDDEQLTAVDRTEPNYHRVRPPAPVTVALPGLGPLGCHLYAGRHGCLTDAGGVPIRLAGQPDLLAGLLAASPRLVRLTGARTPEEFVARTRADARLRDDVRRLWRQEGIVLDQPELVPGHPTAP</sequence>
<comment type="caution">
    <text evidence="2">The sequence shown here is derived from an EMBL/GenBank/DDBJ whole genome shotgun (WGS) entry which is preliminary data.</text>
</comment>
<evidence type="ECO:0000313" key="3">
    <source>
        <dbReference type="Proteomes" id="UP001500212"/>
    </source>
</evidence>
<organism evidence="2 3">
    <name type="scientific">Actinoallomurus liliacearum</name>
    <dbReference type="NCBI Taxonomy" id="1080073"/>
    <lineage>
        <taxon>Bacteria</taxon>
        <taxon>Bacillati</taxon>
        <taxon>Actinomycetota</taxon>
        <taxon>Actinomycetes</taxon>
        <taxon>Streptosporangiales</taxon>
        <taxon>Thermomonosporaceae</taxon>
        <taxon>Actinoallomurus</taxon>
    </lineage>
</organism>
<accession>A0ABP8T997</accession>
<evidence type="ECO:0000313" key="2">
    <source>
        <dbReference type="EMBL" id="GAA4601365.1"/>
    </source>
</evidence>
<keyword evidence="3" id="KW-1185">Reference proteome</keyword>
<gene>
    <name evidence="2" type="ORF">GCM10023195_03390</name>
</gene>
<dbReference type="Proteomes" id="UP001500212">
    <property type="component" value="Unassembled WGS sequence"/>
</dbReference>
<feature type="compositionally biased region" description="Pro residues" evidence="1">
    <location>
        <begin position="61"/>
        <end position="72"/>
    </location>
</feature>
<feature type="region of interest" description="Disordered" evidence="1">
    <location>
        <begin position="61"/>
        <end position="100"/>
    </location>
</feature>
<reference evidence="3" key="1">
    <citation type="journal article" date="2019" name="Int. J. Syst. Evol. Microbiol.">
        <title>The Global Catalogue of Microorganisms (GCM) 10K type strain sequencing project: providing services to taxonomists for standard genome sequencing and annotation.</title>
        <authorList>
            <consortium name="The Broad Institute Genomics Platform"/>
            <consortium name="The Broad Institute Genome Sequencing Center for Infectious Disease"/>
            <person name="Wu L."/>
            <person name="Ma J."/>
        </authorList>
    </citation>
    <scope>NUCLEOTIDE SEQUENCE [LARGE SCALE GENOMIC DNA]</scope>
    <source>
        <strain evidence="3">JCM 17938</strain>
    </source>
</reference>
<protein>
    <submittedName>
        <fullName evidence="2">Uncharacterized protein</fullName>
    </submittedName>
</protein>
<name>A0ABP8T997_9ACTN</name>
<feature type="compositionally biased region" description="Low complexity" evidence="1">
    <location>
        <begin position="77"/>
        <end position="88"/>
    </location>
</feature>
<evidence type="ECO:0000256" key="1">
    <source>
        <dbReference type="SAM" id="MobiDB-lite"/>
    </source>
</evidence>
<dbReference type="EMBL" id="BAABHJ010000001">
    <property type="protein sequence ID" value="GAA4601365.1"/>
    <property type="molecule type" value="Genomic_DNA"/>
</dbReference>
<proteinExistence type="predicted"/>
<dbReference type="RefSeq" id="WP_345346987.1">
    <property type="nucleotide sequence ID" value="NZ_BAABHJ010000001.1"/>
</dbReference>